<dbReference type="AlphaFoldDB" id="A0A8W7PZ63"/>
<keyword evidence="2" id="KW-0812">Transmembrane</keyword>
<organism evidence="3">
    <name type="scientific">Anopheles coluzzii</name>
    <name type="common">African malaria mosquito</name>
    <dbReference type="NCBI Taxonomy" id="1518534"/>
    <lineage>
        <taxon>Eukaryota</taxon>
        <taxon>Metazoa</taxon>
        <taxon>Ecdysozoa</taxon>
        <taxon>Arthropoda</taxon>
        <taxon>Hexapoda</taxon>
        <taxon>Insecta</taxon>
        <taxon>Pterygota</taxon>
        <taxon>Neoptera</taxon>
        <taxon>Endopterygota</taxon>
        <taxon>Diptera</taxon>
        <taxon>Nematocera</taxon>
        <taxon>Culicoidea</taxon>
        <taxon>Culicidae</taxon>
        <taxon>Anophelinae</taxon>
        <taxon>Anopheles</taxon>
    </lineage>
</organism>
<evidence type="ECO:0000313" key="3">
    <source>
        <dbReference type="EnsemblMetazoa" id="ACOM039371-PA.1"/>
    </source>
</evidence>
<dbReference type="Proteomes" id="UP000075882">
    <property type="component" value="Unassembled WGS sequence"/>
</dbReference>
<feature type="transmembrane region" description="Helical" evidence="2">
    <location>
        <begin position="207"/>
        <end position="225"/>
    </location>
</feature>
<feature type="transmembrane region" description="Helical" evidence="2">
    <location>
        <begin position="183"/>
        <end position="201"/>
    </location>
</feature>
<keyword evidence="2" id="KW-1133">Transmembrane helix</keyword>
<dbReference type="EnsemblMetazoa" id="ACOM039371-RA">
    <property type="protein sequence ID" value="ACOM039371-PA.1"/>
    <property type="gene ID" value="ACOM039371"/>
</dbReference>
<keyword evidence="2" id="KW-0472">Membrane</keyword>
<sequence length="341" mass="37170">MVGREDVGTLRPKLHHHRQLVDALVKLHDRVDELAVVAAARIAKVDVALEIGAHVDRPQQRYLRAEYLHLAGEAGVPVHAAADHVYQLDLLLALRLFARVVDVEVEIAVLQQQARLDRAELVDGGLIVGQIEHPVQIVLHHVQHHLHVGGCGLQGRDQCAHFAARGARAQALDEWLEQHAGRFARFLQLLAGALLVALFPIHGKSAFAAVATFFLLLFLLLLLLLRRLLGSAWSLSVRFTFAIPLMQMAKSLVMKPDSIVSMHTFSSVSANRFSSALSSSLARCSSPRVHAKIDAIGLCRVTVPWAASDSTVRPSGHTSTEVIRPSDPKPCATVSDCTSPS</sequence>
<feature type="compositionally biased region" description="Polar residues" evidence="1">
    <location>
        <begin position="309"/>
        <end position="321"/>
    </location>
</feature>
<protein>
    <submittedName>
        <fullName evidence="3">Uncharacterized protein</fullName>
    </submittedName>
</protein>
<accession>A0A8W7PZ63</accession>
<reference evidence="3" key="1">
    <citation type="submission" date="2022-08" db="UniProtKB">
        <authorList>
            <consortium name="EnsemblMetazoa"/>
        </authorList>
    </citation>
    <scope>IDENTIFICATION</scope>
</reference>
<evidence type="ECO:0000256" key="1">
    <source>
        <dbReference type="SAM" id="MobiDB-lite"/>
    </source>
</evidence>
<feature type="region of interest" description="Disordered" evidence="1">
    <location>
        <begin position="309"/>
        <end position="341"/>
    </location>
</feature>
<name>A0A8W7PZ63_ANOCL</name>
<proteinExistence type="predicted"/>
<evidence type="ECO:0000256" key="2">
    <source>
        <dbReference type="SAM" id="Phobius"/>
    </source>
</evidence>